<evidence type="ECO:0000313" key="11">
    <source>
        <dbReference type="Proteomes" id="UP000037460"/>
    </source>
</evidence>
<evidence type="ECO:0000256" key="4">
    <source>
        <dbReference type="ARBA" id="ARBA00022989"/>
    </source>
</evidence>
<dbReference type="AlphaFoldDB" id="A0A0M0JK56"/>
<feature type="region of interest" description="Disordered" evidence="7">
    <location>
        <begin position="321"/>
        <end position="357"/>
    </location>
</feature>
<keyword evidence="2" id="KW-0813">Transport</keyword>
<evidence type="ECO:0000256" key="8">
    <source>
        <dbReference type="SAM" id="Phobius"/>
    </source>
</evidence>
<evidence type="ECO:0000256" key="7">
    <source>
        <dbReference type="SAM" id="MobiDB-lite"/>
    </source>
</evidence>
<protein>
    <submittedName>
        <fullName evidence="10">Mfs-type transporter slc18b1-like protein</fullName>
    </submittedName>
</protein>
<dbReference type="GO" id="GO:0016020">
    <property type="term" value="C:membrane"/>
    <property type="evidence" value="ECO:0007669"/>
    <property type="project" value="UniProtKB-SubCell"/>
</dbReference>
<keyword evidence="11" id="KW-1185">Reference proteome</keyword>
<evidence type="ECO:0000256" key="2">
    <source>
        <dbReference type="ARBA" id="ARBA00022448"/>
    </source>
</evidence>
<comment type="subcellular location">
    <subcellularLocation>
        <location evidence="1">Membrane</location>
        <topology evidence="1">Multi-pass membrane protein</topology>
    </subcellularLocation>
</comment>
<keyword evidence="6" id="KW-0175">Coiled coil</keyword>
<name>A0A0M0JK56_9EUKA</name>
<dbReference type="InterPro" id="IPR020846">
    <property type="entry name" value="MFS_dom"/>
</dbReference>
<organism evidence="10 11">
    <name type="scientific">Chrysochromulina tobinii</name>
    <dbReference type="NCBI Taxonomy" id="1460289"/>
    <lineage>
        <taxon>Eukaryota</taxon>
        <taxon>Haptista</taxon>
        <taxon>Haptophyta</taxon>
        <taxon>Prymnesiophyceae</taxon>
        <taxon>Prymnesiales</taxon>
        <taxon>Chrysochromulinaceae</taxon>
        <taxon>Chrysochromulina</taxon>
    </lineage>
</organism>
<evidence type="ECO:0000313" key="10">
    <source>
        <dbReference type="EMBL" id="KOO26951.1"/>
    </source>
</evidence>
<dbReference type="PANTHER" id="PTHR23506:SF26">
    <property type="entry name" value="MFS-TYPE TRANSPORTER SLC18B1"/>
    <property type="match status" value="1"/>
</dbReference>
<feature type="transmembrane region" description="Helical" evidence="8">
    <location>
        <begin position="749"/>
        <end position="771"/>
    </location>
</feature>
<feature type="domain" description="Major facilitator superfamily (MFS) profile" evidence="9">
    <location>
        <begin position="550"/>
        <end position="802"/>
    </location>
</feature>
<feature type="coiled-coil region" evidence="6">
    <location>
        <begin position="429"/>
        <end position="456"/>
    </location>
</feature>
<dbReference type="SUPFAM" id="SSF103473">
    <property type="entry name" value="MFS general substrate transporter"/>
    <property type="match status" value="1"/>
</dbReference>
<keyword evidence="3 8" id="KW-0812">Transmembrane</keyword>
<dbReference type="InterPro" id="IPR011701">
    <property type="entry name" value="MFS"/>
</dbReference>
<feature type="compositionally biased region" description="Low complexity" evidence="7">
    <location>
        <begin position="344"/>
        <end position="357"/>
    </location>
</feature>
<dbReference type="InterPro" id="IPR036259">
    <property type="entry name" value="MFS_trans_sf"/>
</dbReference>
<evidence type="ECO:0000256" key="3">
    <source>
        <dbReference type="ARBA" id="ARBA00022692"/>
    </source>
</evidence>
<accession>A0A0M0JK56</accession>
<dbReference type="Pfam" id="PF07690">
    <property type="entry name" value="MFS_1"/>
    <property type="match status" value="1"/>
</dbReference>
<dbReference type="EMBL" id="JWZX01002781">
    <property type="protein sequence ID" value="KOO26951.1"/>
    <property type="molecule type" value="Genomic_DNA"/>
</dbReference>
<evidence type="ECO:0000256" key="1">
    <source>
        <dbReference type="ARBA" id="ARBA00004141"/>
    </source>
</evidence>
<dbReference type="GO" id="GO:0022857">
    <property type="term" value="F:transmembrane transporter activity"/>
    <property type="evidence" value="ECO:0007669"/>
    <property type="project" value="InterPro"/>
</dbReference>
<keyword evidence="4 8" id="KW-1133">Transmembrane helix</keyword>
<dbReference type="OrthoDB" id="449510at2759"/>
<keyword evidence="5 8" id="KW-0472">Membrane</keyword>
<gene>
    <name evidence="10" type="ORF">Ctob_002649</name>
</gene>
<evidence type="ECO:0000256" key="6">
    <source>
        <dbReference type="SAM" id="Coils"/>
    </source>
</evidence>
<proteinExistence type="predicted"/>
<feature type="compositionally biased region" description="Basic and acidic residues" evidence="7">
    <location>
        <begin position="325"/>
        <end position="338"/>
    </location>
</feature>
<dbReference type="Gene3D" id="1.20.1250.20">
    <property type="entry name" value="MFS general substrate transporter like domains"/>
    <property type="match status" value="1"/>
</dbReference>
<sequence>ATEATRIVETFFDLPSDGTCARRLPPFPSRDALGPFRLGVLTGPSGAAKSALLAAQFGRAALDGSAVLSAAWRRARRLSDAFGSSEQAARCLRAVAAPLPSALAWRYGACSSGERAQALLALEIGAAEPAKGDGDEAGDDERSGARLALFDEFGSAWDGDTTLRISRALSGALRASTAQAQPGGSGGAVVGAGGAAARPSLLRCAGVVLAGCHIEHVARGALEPDWIFEAGSATCFWLQPTAATRAEGAEAEGAETEAEATRDVEKAAAGAAAGATAHEAMDEAMDEATAHEATAHEAMAHEAMGLRGWLALAAARASLAANPSDDNKGNQEAIERQSKVISDPLAAKPSAAGASTGATGLVDGGSVRLPFPQLALRLRPCAPAEWQRFHSYHYKTAQLSTVASTCLLEARVALGGRAEAAVTRAGTAAADAEDAHHDAEAVARDAEDARHDAEDEASVYVPAGFRAHRTVVLPEFQGFGVGARLSDAVGEWLKRRGSDFYGQTVHPRFGAYRDASPLWEPTAANHTMPELRWLPRRLTGAGGGQAVAVRRQHPRMVYAHRDLNFSMLVPFFPEAAERHGCTPTVTGMLFGLHQAVALLVTPVAPFLCQRFGGAGVLRAACFLQAATAFSFAFTDLATTTTAFVVACASLRAVQGLAAGLSEVAAVGLLMRSVPSELVGDAIGWSEAARGVGIMIGPLIGGGLDEAIGYEAPFFCSGSTLGLLALYMTIIPLSVEVVEEGSGGAMGRLLRMPVILSSLFVCYILMFTVGFLDPTIEPFLANPPYALDELQVKPRGRLRAAAW</sequence>
<evidence type="ECO:0000256" key="5">
    <source>
        <dbReference type="ARBA" id="ARBA00023136"/>
    </source>
</evidence>
<comment type="caution">
    <text evidence="10">The sequence shown here is derived from an EMBL/GenBank/DDBJ whole genome shotgun (WGS) entry which is preliminary data.</text>
</comment>
<reference evidence="11" key="1">
    <citation type="journal article" date="2015" name="PLoS Genet.">
        <title>Genome Sequence and Transcriptome Analyses of Chrysochromulina tobin: Metabolic Tools for Enhanced Algal Fitness in the Prominent Order Prymnesiales (Haptophyceae).</title>
        <authorList>
            <person name="Hovde B.T."/>
            <person name="Deodato C.R."/>
            <person name="Hunsperger H.M."/>
            <person name="Ryken S.A."/>
            <person name="Yost W."/>
            <person name="Jha R.K."/>
            <person name="Patterson J."/>
            <person name="Monnat R.J. Jr."/>
            <person name="Barlow S.B."/>
            <person name="Starkenburg S.R."/>
            <person name="Cattolico R.A."/>
        </authorList>
    </citation>
    <scope>NUCLEOTIDE SEQUENCE</scope>
    <source>
        <strain evidence="11">CCMP291</strain>
    </source>
</reference>
<dbReference type="Proteomes" id="UP000037460">
    <property type="component" value="Unassembled WGS sequence"/>
</dbReference>
<dbReference type="PROSITE" id="PS50850">
    <property type="entry name" value="MFS"/>
    <property type="match status" value="1"/>
</dbReference>
<feature type="non-terminal residue" evidence="10">
    <location>
        <position position="1"/>
    </location>
</feature>
<dbReference type="InterPro" id="IPR050930">
    <property type="entry name" value="MFS_Vesicular_Transporter"/>
</dbReference>
<dbReference type="PANTHER" id="PTHR23506">
    <property type="entry name" value="GH10249P"/>
    <property type="match status" value="1"/>
</dbReference>
<evidence type="ECO:0000259" key="9">
    <source>
        <dbReference type="PROSITE" id="PS50850"/>
    </source>
</evidence>